<dbReference type="AlphaFoldDB" id="A0AAD7FI12"/>
<dbReference type="EMBL" id="JARKIF010000016">
    <property type="protein sequence ID" value="KAJ7621437.1"/>
    <property type="molecule type" value="Genomic_DNA"/>
</dbReference>
<feature type="region of interest" description="Disordered" evidence="1">
    <location>
        <begin position="1"/>
        <end position="50"/>
    </location>
</feature>
<proteinExistence type="predicted"/>
<evidence type="ECO:0000256" key="1">
    <source>
        <dbReference type="SAM" id="MobiDB-lite"/>
    </source>
</evidence>
<dbReference type="Proteomes" id="UP001221142">
    <property type="component" value="Unassembled WGS sequence"/>
</dbReference>
<gene>
    <name evidence="2" type="ORF">FB45DRAFT_1062409</name>
</gene>
<evidence type="ECO:0000313" key="3">
    <source>
        <dbReference type="Proteomes" id="UP001221142"/>
    </source>
</evidence>
<reference evidence="2" key="1">
    <citation type="submission" date="2023-03" db="EMBL/GenBank/DDBJ databases">
        <title>Massive genome expansion in bonnet fungi (Mycena s.s.) driven by repeated elements and novel gene families across ecological guilds.</title>
        <authorList>
            <consortium name="Lawrence Berkeley National Laboratory"/>
            <person name="Harder C.B."/>
            <person name="Miyauchi S."/>
            <person name="Viragh M."/>
            <person name="Kuo A."/>
            <person name="Thoen E."/>
            <person name="Andreopoulos B."/>
            <person name="Lu D."/>
            <person name="Skrede I."/>
            <person name="Drula E."/>
            <person name="Henrissat B."/>
            <person name="Morin E."/>
            <person name="Kohler A."/>
            <person name="Barry K."/>
            <person name="LaButti K."/>
            <person name="Morin E."/>
            <person name="Salamov A."/>
            <person name="Lipzen A."/>
            <person name="Mereny Z."/>
            <person name="Hegedus B."/>
            <person name="Baldrian P."/>
            <person name="Stursova M."/>
            <person name="Weitz H."/>
            <person name="Taylor A."/>
            <person name="Grigoriev I.V."/>
            <person name="Nagy L.G."/>
            <person name="Martin F."/>
            <person name="Kauserud H."/>
        </authorList>
    </citation>
    <scope>NUCLEOTIDE SEQUENCE</scope>
    <source>
        <strain evidence="2">9284</strain>
    </source>
</reference>
<sequence length="231" mass="25882">MSNPTRALFPAASQQAATRLPLSQPRKSVKSPRWEKRKAETNKQRSGERVSAFIARQESSRASFTATTSVLNRAKGMRRYAGPLVGGDTVCKKLPVSIFDIRGYKTVHRAADSKSSHINDACMAITNLVRKTTPTFGIDQDRGAFKTTYVKPNRGSSKLPQMPAICDTPLYEEMMPYIETIRSYSDGIFAAEFPKLRSYYANTMDAIQNRHCWWKVKCYPPGASTPMERAS</sequence>
<evidence type="ECO:0000313" key="2">
    <source>
        <dbReference type="EMBL" id="KAJ7621437.1"/>
    </source>
</evidence>
<keyword evidence="3" id="KW-1185">Reference proteome</keyword>
<feature type="compositionally biased region" description="Basic and acidic residues" evidence="1">
    <location>
        <begin position="32"/>
        <end position="48"/>
    </location>
</feature>
<protein>
    <submittedName>
        <fullName evidence="2">Uncharacterized protein</fullName>
    </submittedName>
</protein>
<name>A0AAD7FI12_9AGAR</name>
<comment type="caution">
    <text evidence="2">The sequence shown here is derived from an EMBL/GenBank/DDBJ whole genome shotgun (WGS) entry which is preliminary data.</text>
</comment>
<organism evidence="2 3">
    <name type="scientific">Roridomyces roridus</name>
    <dbReference type="NCBI Taxonomy" id="1738132"/>
    <lineage>
        <taxon>Eukaryota</taxon>
        <taxon>Fungi</taxon>
        <taxon>Dikarya</taxon>
        <taxon>Basidiomycota</taxon>
        <taxon>Agaricomycotina</taxon>
        <taxon>Agaricomycetes</taxon>
        <taxon>Agaricomycetidae</taxon>
        <taxon>Agaricales</taxon>
        <taxon>Marasmiineae</taxon>
        <taxon>Mycenaceae</taxon>
        <taxon>Roridomyces</taxon>
    </lineage>
</organism>
<accession>A0AAD7FI12</accession>